<evidence type="ECO:0000259" key="1">
    <source>
        <dbReference type="Pfam" id="PF13569"/>
    </source>
</evidence>
<dbReference type="Pfam" id="PF13569">
    <property type="entry name" value="DUF4132"/>
    <property type="match status" value="1"/>
</dbReference>
<dbReference type="RefSeq" id="WP_147866073.1">
    <property type="nucleotide sequence ID" value="NZ_CP036264.1"/>
</dbReference>
<dbReference type="Proteomes" id="UP000321353">
    <property type="component" value="Chromosome"/>
</dbReference>
<proteinExistence type="predicted"/>
<organism evidence="2 3">
    <name type="scientific">Stieleria maiorica</name>
    <dbReference type="NCBI Taxonomy" id="2795974"/>
    <lineage>
        <taxon>Bacteria</taxon>
        <taxon>Pseudomonadati</taxon>
        <taxon>Planctomycetota</taxon>
        <taxon>Planctomycetia</taxon>
        <taxon>Pirellulales</taxon>
        <taxon>Pirellulaceae</taxon>
        <taxon>Stieleria</taxon>
    </lineage>
</organism>
<dbReference type="EMBL" id="CP036264">
    <property type="protein sequence ID" value="QEF96234.1"/>
    <property type="molecule type" value="Genomic_DNA"/>
</dbReference>
<feature type="domain" description="DUF4132" evidence="1">
    <location>
        <begin position="34"/>
        <end position="217"/>
    </location>
</feature>
<reference evidence="2 3" key="1">
    <citation type="submission" date="2019-02" db="EMBL/GenBank/DDBJ databases">
        <title>Planctomycetal bacteria perform biofilm scaping via a novel small molecule.</title>
        <authorList>
            <person name="Jeske O."/>
            <person name="Boedeker C."/>
            <person name="Wiegand S."/>
            <person name="Breitling P."/>
            <person name="Kallscheuer N."/>
            <person name="Jogler M."/>
            <person name="Rohde M."/>
            <person name="Petersen J."/>
            <person name="Medema M.H."/>
            <person name="Surup F."/>
            <person name="Jogler C."/>
        </authorList>
    </citation>
    <scope>NUCLEOTIDE SEQUENCE [LARGE SCALE GENOMIC DNA]</scope>
    <source>
        <strain evidence="2 3">Mal15</strain>
    </source>
</reference>
<gene>
    <name evidence="2" type="ORF">Mal15_02610</name>
</gene>
<evidence type="ECO:0000313" key="3">
    <source>
        <dbReference type="Proteomes" id="UP000321353"/>
    </source>
</evidence>
<evidence type="ECO:0000313" key="2">
    <source>
        <dbReference type="EMBL" id="QEF96234.1"/>
    </source>
</evidence>
<keyword evidence="3" id="KW-1185">Reference proteome</keyword>
<name>A0A5B9M9K2_9BACT</name>
<sequence>MTSTVQQQDAWVDAERDYKLGLRAGKLVCQNPKGKSLASVPKWLKETETAESLLALADWLAEHELDCLHTVERWMLRSLSIPRAVLTEIWEDPAWRGGIENMVIVPVAAGGKFDLERAGLLREVDPKRGLGVIDLDGETQWFKSDAFAVPHPILIGDLEELRELAGDLGIRQSIDQLYRPIYQPTDDQLELNSINDFSGGHFEQLNFATSHCRRLGYPVRGGYATCRVWENHALIEARYFIGDEYPESPTWTGGLVFVDDSQKPQRISSIGPVTYSEGVRMASEIYAKRKVDSSEEDA</sequence>
<dbReference type="AlphaFoldDB" id="A0A5B9M9K2"/>
<protein>
    <recommendedName>
        <fullName evidence="1">DUF4132 domain-containing protein</fullName>
    </recommendedName>
</protein>
<accession>A0A5B9M9K2</accession>
<dbReference type="InterPro" id="IPR025406">
    <property type="entry name" value="DUF4132"/>
</dbReference>
<dbReference type="KEGG" id="smam:Mal15_02610"/>